<keyword evidence="3" id="KW-1185">Reference proteome</keyword>
<evidence type="ECO:0000313" key="3">
    <source>
        <dbReference type="Proteomes" id="UP001072034"/>
    </source>
</evidence>
<accession>A0ABT4IAB6</accession>
<proteinExistence type="predicted"/>
<dbReference type="EMBL" id="JAPTMY010000027">
    <property type="protein sequence ID" value="MCZ0858688.1"/>
    <property type="molecule type" value="Genomic_DNA"/>
</dbReference>
<evidence type="ECO:0000256" key="1">
    <source>
        <dbReference type="SAM" id="MobiDB-lite"/>
    </source>
</evidence>
<evidence type="ECO:0000313" key="2">
    <source>
        <dbReference type="EMBL" id="MCZ0858688.1"/>
    </source>
</evidence>
<feature type="region of interest" description="Disordered" evidence="1">
    <location>
        <begin position="88"/>
        <end position="116"/>
    </location>
</feature>
<name>A0ABT4IAB6_9ACTO</name>
<sequence>MTQARFSSRDHTSRPWAPEAEAARAGTAGWEAVSDDGAEAAAAASGRPGAVLAGAPGAAEAGTPGVGEADGSAVDRVLARIGAGALLLPDPGRPGAAARAGAEAGGPAAPRPAPGASWAAVTATCWLATTTR</sequence>
<feature type="compositionally biased region" description="Low complexity" evidence="1">
    <location>
        <begin position="14"/>
        <end position="32"/>
    </location>
</feature>
<organism evidence="2 3">
    <name type="scientific">Actinomyces israelii</name>
    <dbReference type="NCBI Taxonomy" id="1659"/>
    <lineage>
        <taxon>Bacteria</taxon>
        <taxon>Bacillati</taxon>
        <taxon>Actinomycetota</taxon>
        <taxon>Actinomycetes</taxon>
        <taxon>Actinomycetales</taxon>
        <taxon>Actinomycetaceae</taxon>
        <taxon>Actinomyces</taxon>
    </lineage>
</organism>
<gene>
    <name evidence="2" type="ORF">OHJ16_11620</name>
</gene>
<dbReference type="Proteomes" id="UP001072034">
    <property type="component" value="Unassembled WGS sequence"/>
</dbReference>
<feature type="region of interest" description="Disordered" evidence="1">
    <location>
        <begin position="1"/>
        <end position="70"/>
    </location>
</feature>
<comment type="caution">
    <text evidence="2">The sequence shown here is derived from an EMBL/GenBank/DDBJ whole genome shotgun (WGS) entry which is preliminary data.</text>
</comment>
<reference evidence="2" key="1">
    <citation type="submission" date="2022-10" db="EMBL/GenBank/DDBJ databases">
        <title>Genome sequence of Actinomyces israelii ATCC 10048.</title>
        <authorList>
            <person name="Watt R.M."/>
            <person name="Tong W.M."/>
        </authorList>
    </citation>
    <scope>NUCLEOTIDE SEQUENCE</scope>
    <source>
        <strain evidence="2">ATCC 10048</strain>
    </source>
</reference>
<protein>
    <submittedName>
        <fullName evidence="2">Uncharacterized protein</fullName>
    </submittedName>
</protein>
<dbReference type="RefSeq" id="WP_268918039.1">
    <property type="nucleotide sequence ID" value="NZ_JAPTMY010000027.1"/>
</dbReference>
<feature type="compositionally biased region" description="Low complexity" evidence="1">
    <location>
        <begin position="39"/>
        <end position="69"/>
    </location>
</feature>